<proteinExistence type="predicted"/>
<dbReference type="PANTHER" id="PTHR43581">
    <property type="entry name" value="ATP/GTP PHOSPHATASE"/>
    <property type="match status" value="1"/>
</dbReference>
<evidence type="ECO:0000259" key="2">
    <source>
        <dbReference type="Pfam" id="PF20469"/>
    </source>
</evidence>
<feature type="domain" description="OLD protein-like TOPRIM" evidence="2">
    <location>
        <begin position="381"/>
        <end position="447"/>
    </location>
</feature>
<dbReference type="CDD" id="cd01026">
    <property type="entry name" value="TOPRIM_OLD"/>
    <property type="match status" value="1"/>
</dbReference>
<sequence length="617" mass="67259">MHISRVRIENFRNFRLLELDPFPRSAVLVGENGIGKSNLLHALRLVLDPDLPDSARMLRAGDVCDQAETGLAEGVTVRIDVEFTGITDPVATSTFDDCFVTLDPLTARVTYLFQPAVDVDQTTRPLTRDDYAFTIVGGPSGDRDVRRIRRDVSVAVVPALRDAAEVLSRWRGSPLMDLLEARAPEPDALKSAAAKVTEAMDLLSADENITEVAGSLADRLRTMAGPRLDVEPTLGFASSDPERLLRSIRLFVDSARSRSVGETSTGNANVIFLGLLLERLAVRRATDVVVDTVLAVEEPEAHLHPVLQRQLFRYLLSSETALVVTTHSPHIAAVTGLPSLVLLRRDTDGSTVAATAAGAELTPRQQADIERYLDVSRAELLFCTAAILVEGQAEVYLVPALARALGFDLDAYGVVVTSVAGTDFLPYRMLLGTTALDIPHVIITDGDPVYDGKEVFAGLARAKRLVGESRSEQEVLSERKSVARHGVFVGERTLEFDIAPLLAEQMIAAHKDFDTSDKLHTQFETAVSSLAEGRGTDGDRDEVLRRIDAVSKGRYAQRLAARVEETAHWPGLTVNTGDGETLALEELFDLGSYGYMLAALDRVRRQVVGHGLVRRRA</sequence>
<evidence type="ECO:0000313" key="3">
    <source>
        <dbReference type="EMBL" id="ANN19520.1"/>
    </source>
</evidence>
<feature type="domain" description="Endonuclease GajA/Old nuclease/RecF-like AAA" evidence="1">
    <location>
        <begin position="200"/>
        <end position="332"/>
    </location>
</feature>
<dbReference type="InterPro" id="IPR051396">
    <property type="entry name" value="Bact_Antivir_Def_Nuclease"/>
</dbReference>
<gene>
    <name evidence="3" type="ORF">SD37_30480</name>
</gene>
<evidence type="ECO:0008006" key="5">
    <source>
        <dbReference type="Google" id="ProtNLM"/>
    </source>
</evidence>
<dbReference type="KEGG" id="aori:SD37_30480"/>
<dbReference type="Pfam" id="PF20469">
    <property type="entry name" value="OLD-like_TOPRIM"/>
    <property type="match status" value="1"/>
</dbReference>
<dbReference type="SUPFAM" id="SSF52540">
    <property type="entry name" value="P-loop containing nucleoside triphosphate hydrolases"/>
    <property type="match status" value="1"/>
</dbReference>
<dbReference type="PANTHER" id="PTHR43581:SF4">
    <property type="entry name" value="ATP_GTP PHOSPHATASE"/>
    <property type="match status" value="1"/>
</dbReference>
<dbReference type="RefSeq" id="WP_052675129.1">
    <property type="nucleotide sequence ID" value="NZ_CP016174.1"/>
</dbReference>
<keyword evidence="4" id="KW-1185">Reference proteome</keyword>
<name>A0A193C5A1_AMYOR</name>
<feature type="domain" description="Endonuclease GajA/Old nuclease/RecF-like AAA" evidence="1">
    <location>
        <begin position="1"/>
        <end position="83"/>
    </location>
</feature>
<dbReference type="STRING" id="31958.SD37_30480"/>
<dbReference type="AlphaFoldDB" id="A0A193C5A1"/>
<accession>A0A193C5A1</accession>
<dbReference type="InterPro" id="IPR041685">
    <property type="entry name" value="AAA_GajA/Old/RecF-like"/>
</dbReference>
<dbReference type="InterPro" id="IPR027417">
    <property type="entry name" value="P-loop_NTPase"/>
</dbReference>
<reference evidence="3 4" key="1">
    <citation type="journal article" date="2015" name="Genome Announc.">
        <title>Draft Genome Sequence of Norvancomycin-Producing Strain Amycolatopsis orientalis CPCC200066.</title>
        <authorList>
            <person name="Lei X."/>
            <person name="Yuan F."/>
            <person name="Shi Y."/>
            <person name="Li X."/>
            <person name="Wang L."/>
            <person name="Hong B."/>
        </authorList>
    </citation>
    <scope>NUCLEOTIDE SEQUENCE [LARGE SCALE GENOMIC DNA]</scope>
    <source>
        <strain evidence="3 4">B-37</strain>
    </source>
</reference>
<dbReference type="Pfam" id="PF13175">
    <property type="entry name" value="AAA_15"/>
    <property type="match status" value="2"/>
</dbReference>
<protein>
    <recommendedName>
        <fullName evidence="5">ATP-dependent endonuclease</fullName>
    </recommendedName>
</protein>
<evidence type="ECO:0000313" key="4">
    <source>
        <dbReference type="Proteomes" id="UP000093695"/>
    </source>
</evidence>
<dbReference type="Proteomes" id="UP000093695">
    <property type="component" value="Chromosome"/>
</dbReference>
<dbReference type="Gene3D" id="3.40.50.300">
    <property type="entry name" value="P-loop containing nucleotide triphosphate hydrolases"/>
    <property type="match status" value="2"/>
</dbReference>
<dbReference type="EMBL" id="CP016174">
    <property type="protein sequence ID" value="ANN19520.1"/>
    <property type="molecule type" value="Genomic_DNA"/>
</dbReference>
<organism evidence="3 4">
    <name type="scientific">Amycolatopsis orientalis</name>
    <name type="common">Nocardia orientalis</name>
    <dbReference type="NCBI Taxonomy" id="31958"/>
    <lineage>
        <taxon>Bacteria</taxon>
        <taxon>Bacillati</taxon>
        <taxon>Actinomycetota</taxon>
        <taxon>Actinomycetes</taxon>
        <taxon>Pseudonocardiales</taxon>
        <taxon>Pseudonocardiaceae</taxon>
        <taxon>Amycolatopsis</taxon>
    </lineage>
</organism>
<dbReference type="InterPro" id="IPR034139">
    <property type="entry name" value="TOPRIM_OLD"/>
</dbReference>
<evidence type="ECO:0000259" key="1">
    <source>
        <dbReference type="Pfam" id="PF13175"/>
    </source>
</evidence>